<organism evidence="1 4">
    <name type="scientific">Methanohalophilus halophilus</name>
    <dbReference type="NCBI Taxonomy" id="2177"/>
    <lineage>
        <taxon>Archaea</taxon>
        <taxon>Methanobacteriati</taxon>
        <taxon>Methanobacteriota</taxon>
        <taxon>Stenosarchaea group</taxon>
        <taxon>Methanomicrobia</taxon>
        <taxon>Methanosarcinales</taxon>
        <taxon>Methanosarcinaceae</taxon>
        <taxon>Methanohalophilus</taxon>
    </lineage>
</organism>
<reference evidence="3 5" key="2">
    <citation type="submission" date="2016-10" db="EMBL/GenBank/DDBJ databases">
        <authorList>
            <person name="de Groot N.N."/>
        </authorList>
    </citation>
    <scope>NUCLEOTIDE SEQUENCE [LARGE SCALE GENOMIC DNA]</scope>
    <source>
        <strain evidence="3 5">Z-7982</strain>
    </source>
</reference>
<dbReference type="Proteomes" id="UP000186879">
    <property type="component" value="Chromosome"/>
</dbReference>
<dbReference type="Gene3D" id="1.10.10.10">
    <property type="entry name" value="Winged helix-like DNA-binding domain superfamily/Winged helix DNA-binding domain"/>
    <property type="match status" value="1"/>
</dbReference>
<dbReference type="EMBL" id="RJJG01000004">
    <property type="protein sequence ID" value="RNI08935.1"/>
    <property type="molecule type" value="Genomic_DNA"/>
</dbReference>
<keyword evidence="4" id="KW-1185">Reference proteome</keyword>
<evidence type="ECO:0000313" key="2">
    <source>
        <dbReference type="EMBL" id="RNI08935.1"/>
    </source>
</evidence>
<protein>
    <submittedName>
        <fullName evidence="3">Winged helix-turn-helix domain</fullName>
    </submittedName>
</protein>
<sequence length="71" mass="8229">MAEERRTKIGQAAGVVYHELKKGDCNMTHLKNHLLENGYDNNTYMMALGWLARENKISIHKSINKWSISLR</sequence>
<proteinExistence type="predicted"/>
<evidence type="ECO:0000313" key="6">
    <source>
        <dbReference type="Proteomes" id="UP000267921"/>
    </source>
</evidence>
<dbReference type="EMBL" id="CP017921">
    <property type="protein sequence ID" value="APH39727.1"/>
    <property type="molecule type" value="Genomic_DNA"/>
</dbReference>
<dbReference type="Proteomes" id="UP000267921">
    <property type="component" value="Unassembled WGS sequence"/>
</dbReference>
<dbReference type="OrthoDB" id="122350at2157"/>
<evidence type="ECO:0000313" key="4">
    <source>
        <dbReference type="Proteomes" id="UP000186879"/>
    </source>
</evidence>
<name>A0A1L3Q4B6_9EURY</name>
<dbReference type="Pfam" id="PF10771">
    <property type="entry name" value="DUF2582"/>
    <property type="match status" value="1"/>
</dbReference>
<evidence type="ECO:0000313" key="1">
    <source>
        <dbReference type="EMBL" id="APH39727.1"/>
    </source>
</evidence>
<dbReference type="EMBL" id="FNMU01000002">
    <property type="protein sequence ID" value="SDW37622.1"/>
    <property type="molecule type" value="Genomic_DNA"/>
</dbReference>
<dbReference type="KEGG" id="mhaz:BHR79_09705"/>
<reference evidence="1 4" key="1">
    <citation type="submission" date="2016-10" db="EMBL/GenBank/DDBJ databases">
        <title>Methanohalophilus halophilus.</title>
        <authorList>
            <person name="L'haridon S."/>
        </authorList>
    </citation>
    <scope>NUCLEOTIDE SEQUENCE [LARGE SCALE GENOMIC DNA]</scope>
    <source>
        <strain evidence="1 4">Z-7982</strain>
    </source>
</reference>
<dbReference type="InterPro" id="IPR019707">
    <property type="entry name" value="DUF2582"/>
</dbReference>
<gene>
    <name evidence="1" type="ORF">BHR79_09705</name>
    <name evidence="2" type="ORF">EFE40_05555</name>
    <name evidence="3" type="ORF">SAMN04515625_0860</name>
</gene>
<dbReference type="InterPro" id="IPR036388">
    <property type="entry name" value="WH-like_DNA-bd_sf"/>
</dbReference>
<dbReference type="Proteomes" id="UP000198669">
    <property type="component" value="Unassembled WGS sequence"/>
</dbReference>
<accession>A0A1L3Q4B6</accession>
<evidence type="ECO:0000313" key="5">
    <source>
        <dbReference type="Proteomes" id="UP000198669"/>
    </source>
</evidence>
<dbReference type="AlphaFoldDB" id="A0A1L3Q4B6"/>
<dbReference type="RefSeq" id="WP_072562143.1">
    <property type="nucleotide sequence ID" value="NZ_CP017921.1"/>
</dbReference>
<evidence type="ECO:0000313" key="3">
    <source>
        <dbReference type="EMBL" id="SDW37622.1"/>
    </source>
</evidence>
<reference evidence="2 6" key="3">
    <citation type="submission" date="2018-10" db="EMBL/GenBank/DDBJ databases">
        <title>Cultivation of a novel Methanohalophilus strain from Kebrit Deep of the Red Sea and a genomic comparison of members of the genus Methanohalophilus.</title>
        <authorList>
            <person name="Guan Y."/>
            <person name="Ngugi D.K."/>
            <person name="Stingl U."/>
        </authorList>
    </citation>
    <scope>NUCLEOTIDE SEQUENCE [LARGE SCALE GENOMIC DNA]</scope>
    <source>
        <strain evidence="2 6">DSM 3094</strain>
    </source>
</reference>
<dbReference type="GeneID" id="30584047"/>